<dbReference type="InterPro" id="IPR001810">
    <property type="entry name" value="F-box_dom"/>
</dbReference>
<dbReference type="Proteomes" id="UP001374584">
    <property type="component" value="Unassembled WGS sequence"/>
</dbReference>
<sequence>MVIQQHPNTSHVAANVLHFCCSQHIVIKEGLLVLYSSCLFLVSSSFSSNQYIALLCHPSSLKLCFISRPNCLTWTLLIYNPSITMLYFLISFVSFLILSKSFTSKPLSSRESGTKIGSIGFWGILSSWLVSSLRKGSTTTPCSFFRFSLVMSLKNNSLVSTEENEEAEGKVSLLDLPDLPLECILGHLSPAELCSVATVCTYLRDTSRSDHLWKKHMERKWGEVFGDAAYRQWKCHVASKTRAKISNQQNQKGIFAFLHGDFRPLVWIKAKSEKGTQLSSSLPEDSVMALYLSLESGKFWFPAQVYNRENGHAGFMLSCYDAQLCYDSRSDTFRARYSPHGRWTTEENIQWDRLRVPPIASSPHALHISDCLDNLRPGDHIEIQWRRNKDFPYGWWYGVIGHLEQCQVHGNHCLCQNNDMVILEFTQYTAGSRWRQTMIDRKHHIEKGNEIDGFYGGIRKLHSREEITRWKKLWPTKTVVHD</sequence>
<name>A0AAN9NRK0_PHACN</name>
<feature type="domain" description="F-box" evidence="2">
    <location>
        <begin position="170"/>
        <end position="216"/>
    </location>
</feature>
<dbReference type="InterPro" id="IPR036047">
    <property type="entry name" value="F-box-like_dom_sf"/>
</dbReference>
<dbReference type="Gene3D" id="1.20.1280.50">
    <property type="match status" value="1"/>
</dbReference>
<keyword evidence="1" id="KW-0472">Membrane</keyword>
<keyword evidence="1" id="KW-1133">Transmembrane helix</keyword>
<dbReference type="SUPFAM" id="SSF81383">
    <property type="entry name" value="F-box domain"/>
    <property type="match status" value="1"/>
</dbReference>
<dbReference type="PANTHER" id="PTHR31482:SF18">
    <property type="entry name" value="ESTS AU081301(E20138)"/>
    <property type="match status" value="1"/>
</dbReference>
<keyword evidence="1" id="KW-0812">Transmembrane</keyword>
<protein>
    <recommendedName>
        <fullName evidence="2">F-box domain-containing protein</fullName>
    </recommendedName>
</protein>
<comment type="caution">
    <text evidence="3">The sequence shown here is derived from an EMBL/GenBank/DDBJ whole genome shotgun (WGS) entry which is preliminary data.</text>
</comment>
<gene>
    <name evidence="3" type="ORF">VNO80_03480</name>
</gene>
<evidence type="ECO:0000256" key="1">
    <source>
        <dbReference type="SAM" id="Phobius"/>
    </source>
</evidence>
<feature type="transmembrane region" description="Helical" evidence="1">
    <location>
        <begin position="72"/>
        <end position="98"/>
    </location>
</feature>
<dbReference type="EMBL" id="JAYMYR010000002">
    <property type="protein sequence ID" value="KAK7378044.1"/>
    <property type="molecule type" value="Genomic_DNA"/>
</dbReference>
<evidence type="ECO:0000259" key="2">
    <source>
        <dbReference type="PROSITE" id="PS50181"/>
    </source>
</evidence>
<proteinExistence type="predicted"/>
<organism evidence="3 4">
    <name type="scientific">Phaseolus coccineus</name>
    <name type="common">Scarlet runner bean</name>
    <name type="synonym">Phaseolus multiflorus</name>
    <dbReference type="NCBI Taxonomy" id="3886"/>
    <lineage>
        <taxon>Eukaryota</taxon>
        <taxon>Viridiplantae</taxon>
        <taxon>Streptophyta</taxon>
        <taxon>Embryophyta</taxon>
        <taxon>Tracheophyta</taxon>
        <taxon>Spermatophyta</taxon>
        <taxon>Magnoliopsida</taxon>
        <taxon>eudicotyledons</taxon>
        <taxon>Gunneridae</taxon>
        <taxon>Pentapetalae</taxon>
        <taxon>rosids</taxon>
        <taxon>fabids</taxon>
        <taxon>Fabales</taxon>
        <taxon>Fabaceae</taxon>
        <taxon>Papilionoideae</taxon>
        <taxon>50 kb inversion clade</taxon>
        <taxon>NPAAA clade</taxon>
        <taxon>indigoferoid/millettioid clade</taxon>
        <taxon>Phaseoleae</taxon>
        <taxon>Phaseolus</taxon>
    </lineage>
</organism>
<evidence type="ECO:0000313" key="4">
    <source>
        <dbReference type="Proteomes" id="UP001374584"/>
    </source>
</evidence>
<dbReference type="PROSITE" id="PS50181">
    <property type="entry name" value="FBOX"/>
    <property type="match status" value="1"/>
</dbReference>
<dbReference type="Pfam" id="PF12937">
    <property type="entry name" value="F-box-like"/>
    <property type="match status" value="1"/>
</dbReference>
<accession>A0AAN9NRK0</accession>
<evidence type="ECO:0000313" key="3">
    <source>
        <dbReference type="EMBL" id="KAK7378044.1"/>
    </source>
</evidence>
<dbReference type="SMART" id="SM00256">
    <property type="entry name" value="FBOX"/>
    <property type="match status" value="1"/>
</dbReference>
<dbReference type="PANTHER" id="PTHR31482">
    <property type="entry name" value="ESTS AU081301(E20138)"/>
    <property type="match status" value="1"/>
</dbReference>
<dbReference type="AlphaFoldDB" id="A0AAN9NRK0"/>
<keyword evidence="4" id="KW-1185">Reference proteome</keyword>
<reference evidence="3 4" key="1">
    <citation type="submission" date="2024-01" db="EMBL/GenBank/DDBJ databases">
        <title>The genomes of 5 underutilized Papilionoideae crops provide insights into root nodulation and disease resistanc.</title>
        <authorList>
            <person name="Jiang F."/>
        </authorList>
    </citation>
    <scope>NUCLEOTIDE SEQUENCE [LARGE SCALE GENOMIC DNA]</scope>
    <source>
        <strain evidence="3">JINMINGXINNONG_FW02</strain>
        <tissue evidence="3">Leaves</tissue>
    </source>
</reference>